<proteinExistence type="predicted"/>
<dbReference type="Proteomes" id="UP001412067">
    <property type="component" value="Unassembled WGS sequence"/>
</dbReference>
<gene>
    <name evidence="2" type="primary">SLAH3</name>
    <name evidence="2" type="ORF">KSP40_PGU022214</name>
</gene>
<comment type="caution">
    <text evidence="2">The sequence shown here is derived from an EMBL/GenBank/DDBJ whole genome shotgun (WGS) entry which is preliminary data.</text>
</comment>
<feature type="region of interest" description="Disordered" evidence="1">
    <location>
        <begin position="51"/>
        <end position="77"/>
    </location>
</feature>
<protein>
    <submittedName>
        <fullName evidence="2">S-type anion channel SLAH3</fullName>
    </submittedName>
</protein>
<evidence type="ECO:0000313" key="3">
    <source>
        <dbReference type="Proteomes" id="UP001412067"/>
    </source>
</evidence>
<accession>A0ABR2N0P6</accession>
<name>A0ABR2N0P6_9ASPA</name>
<organism evidence="2 3">
    <name type="scientific">Platanthera guangdongensis</name>
    <dbReference type="NCBI Taxonomy" id="2320717"/>
    <lineage>
        <taxon>Eukaryota</taxon>
        <taxon>Viridiplantae</taxon>
        <taxon>Streptophyta</taxon>
        <taxon>Embryophyta</taxon>
        <taxon>Tracheophyta</taxon>
        <taxon>Spermatophyta</taxon>
        <taxon>Magnoliopsida</taxon>
        <taxon>Liliopsida</taxon>
        <taxon>Asparagales</taxon>
        <taxon>Orchidaceae</taxon>
        <taxon>Orchidoideae</taxon>
        <taxon>Orchideae</taxon>
        <taxon>Orchidinae</taxon>
        <taxon>Platanthera</taxon>
    </lineage>
</organism>
<sequence length="253" mass="28611">MCARIVIHKMNEWIETELRKKDDFFVVHTISICQLVRKDLDMTARDYSLPVEQSAANDAPPSVLPRPTAETTHKRSHSISVIDADRPFKVIIFQKNSAPEECKTELPSSCQYDESFHLTPIKHHRSFSRCLHMSFSSATKFSKLPRPESLGDKRYDSFKTWTGKTEKSISEDPAVTGEGDSFPAVKRYFDALKGPDLDTLRVSIRGADSSQRKNMAISTSISDILFRHVPGRGKPSHAVENIGHISIHEVHEH</sequence>
<dbReference type="EMBL" id="JBBWWR010000002">
    <property type="protein sequence ID" value="KAK8970007.1"/>
    <property type="molecule type" value="Genomic_DNA"/>
</dbReference>
<evidence type="ECO:0000313" key="2">
    <source>
        <dbReference type="EMBL" id="KAK8970007.1"/>
    </source>
</evidence>
<keyword evidence="3" id="KW-1185">Reference proteome</keyword>
<evidence type="ECO:0000256" key="1">
    <source>
        <dbReference type="SAM" id="MobiDB-lite"/>
    </source>
</evidence>
<reference evidence="2 3" key="1">
    <citation type="journal article" date="2022" name="Nat. Plants">
        <title>Genomes of leafy and leafless Platanthera orchids illuminate the evolution of mycoheterotrophy.</title>
        <authorList>
            <person name="Li M.H."/>
            <person name="Liu K.W."/>
            <person name="Li Z."/>
            <person name="Lu H.C."/>
            <person name="Ye Q.L."/>
            <person name="Zhang D."/>
            <person name="Wang J.Y."/>
            <person name="Li Y.F."/>
            <person name="Zhong Z.M."/>
            <person name="Liu X."/>
            <person name="Yu X."/>
            <person name="Liu D.K."/>
            <person name="Tu X.D."/>
            <person name="Liu B."/>
            <person name="Hao Y."/>
            <person name="Liao X.Y."/>
            <person name="Jiang Y.T."/>
            <person name="Sun W.H."/>
            <person name="Chen J."/>
            <person name="Chen Y.Q."/>
            <person name="Ai Y."/>
            <person name="Zhai J.W."/>
            <person name="Wu S.S."/>
            <person name="Zhou Z."/>
            <person name="Hsiao Y.Y."/>
            <person name="Wu W.L."/>
            <person name="Chen Y.Y."/>
            <person name="Lin Y.F."/>
            <person name="Hsu J.L."/>
            <person name="Li C.Y."/>
            <person name="Wang Z.W."/>
            <person name="Zhao X."/>
            <person name="Zhong W.Y."/>
            <person name="Ma X.K."/>
            <person name="Ma L."/>
            <person name="Huang J."/>
            <person name="Chen G.Z."/>
            <person name="Huang M.Z."/>
            <person name="Huang L."/>
            <person name="Peng D.H."/>
            <person name="Luo Y.B."/>
            <person name="Zou S.Q."/>
            <person name="Chen S.P."/>
            <person name="Lan S."/>
            <person name="Tsai W.C."/>
            <person name="Van de Peer Y."/>
            <person name="Liu Z.J."/>
        </authorList>
    </citation>
    <scope>NUCLEOTIDE SEQUENCE [LARGE SCALE GENOMIC DNA]</scope>
    <source>
        <strain evidence="2">Lor288</strain>
    </source>
</reference>